<dbReference type="RefSeq" id="WP_301239070.1">
    <property type="nucleotide sequence ID" value="NZ_JANRHH010000037.1"/>
</dbReference>
<dbReference type="EMBL" id="JANRHH010000037">
    <property type="protein sequence ID" value="MDN4594398.1"/>
    <property type="molecule type" value="Genomic_DNA"/>
</dbReference>
<comment type="caution">
    <text evidence="2">The sequence shown here is derived from an EMBL/GenBank/DDBJ whole genome shotgun (WGS) entry which is preliminary data.</text>
</comment>
<keyword evidence="1" id="KW-0812">Transmembrane</keyword>
<reference evidence="2" key="1">
    <citation type="submission" date="2022-08" db="EMBL/GenBank/DDBJ databases">
        <title>Polycladomyces zharkentsis sp. nov., a novel thermophilic CMC and starch-degrading bacterium isolated from a geothermal spring in Kazakhstan.</title>
        <authorList>
            <person name="Mashzhan A."/>
            <person name="Kistaubaeva A."/>
            <person name="Javier-Lopez R."/>
            <person name="Birkeland N.-K."/>
        </authorList>
    </citation>
    <scope>NUCLEOTIDE SEQUENCE</scope>
    <source>
        <strain evidence="2">KSR 13</strain>
    </source>
</reference>
<keyword evidence="3" id="KW-1185">Reference proteome</keyword>
<evidence type="ECO:0000256" key="1">
    <source>
        <dbReference type="SAM" id="Phobius"/>
    </source>
</evidence>
<evidence type="ECO:0000313" key="3">
    <source>
        <dbReference type="Proteomes" id="UP001174196"/>
    </source>
</evidence>
<dbReference type="Pfam" id="PF12679">
    <property type="entry name" value="ABC2_membrane_2"/>
    <property type="match status" value="1"/>
</dbReference>
<sequence>MKDLMVSEMERIWSRKKSLVSFVILGLLLVFMTFWLHRGGIGFYDPLHTTRLNSVNFPVFLLKEMSFILSLILIPMMVVDNFNGECTSGAYRLVMICPFSRWQLLTAKWVSQAIVIGAMLVMILLYGVVAGAVLFPHEQTVTFFHRPEAEGYGYVLLFYGWHSLIFLALLGIVGLLSSVLPNTIVAFFGSIAFLVGTVYASRQMFFSVDRGVGVQADGRHGDIFGFGIAGNLSDLLIQYDVRTVGEKGLGVLSLVCAIWLKSTDKKPCTPSCISGGGPVRLG</sequence>
<name>A0ABT8INM2_9BACL</name>
<keyword evidence="1" id="KW-0472">Membrane</keyword>
<feature type="transmembrane region" description="Helical" evidence="1">
    <location>
        <begin position="183"/>
        <end position="200"/>
    </location>
</feature>
<dbReference type="Proteomes" id="UP001174196">
    <property type="component" value="Unassembled WGS sequence"/>
</dbReference>
<protein>
    <submittedName>
        <fullName evidence="2">ABC transporter permease</fullName>
    </submittedName>
</protein>
<evidence type="ECO:0000313" key="2">
    <source>
        <dbReference type="EMBL" id="MDN4594398.1"/>
    </source>
</evidence>
<feature type="transmembrane region" description="Helical" evidence="1">
    <location>
        <begin position="57"/>
        <end position="78"/>
    </location>
</feature>
<feature type="transmembrane region" description="Helical" evidence="1">
    <location>
        <begin position="113"/>
        <end position="135"/>
    </location>
</feature>
<dbReference type="PANTHER" id="PTHR37305">
    <property type="entry name" value="INTEGRAL MEMBRANE PROTEIN-RELATED"/>
    <property type="match status" value="1"/>
</dbReference>
<proteinExistence type="predicted"/>
<organism evidence="2 3">
    <name type="scientific">Polycladomyces subterraneus</name>
    <dbReference type="NCBI Taxonomy" id="1016997"/>
    <lineage>
        <taxon>Bacteria</taxon>
        <taxon>Bacillati</taxon>
        <taxon>Bacillota</taxon>
        <taxon>Bacilli</taxon>
        <taxon>Bacillales</taxon>
        <taxon>Thermoactinomycetaceae</taxon>
        <taxon>Polycladomyces</taxon>
    </lineage>
</organism>
<feature type="transmembrane region" description="Helical" evidence="1">
    <location>
        <begin position="156"/>
        <end position="177"/>
    </location>
</feature>
<dbReference type="PANTHER" id="PTHR37305:SF1">
    <property type="entry name" value="MEMBRANE PROTEIN"/>
    <property type="match status" value="1"/>
</dbReference>
<feature type="transmembrane region" description="Helical" evidence="1">
    <location>
        <begin position="20"/>
        <end position="37"/>
    </location>
</feature>
<gene>
    <name evidence="2" type="ORF">NWF35_10885</name>
</gene>
<keyword evidence="1" id="KW-1133">Transmembrane helix</keyword>
<accession>A0ABT8INM2</accession>